<reference evidence="3" key="1">
    <citation type="journal article" date="2017" name="Nat. Commun.">
        <title>The asparagus genome sheds light on the origin and evolution of a young Y chromosome.</title>
        <authorList>
            <person name="Harkess A."/>
            <person name="Zhou J."/>
            <person name="Xu C."/>
            <person name="Bowers J.E."/>
            <person name="Van der Hulst R."/>
            <person name="Ayyampalayam S."/>
            <person name="Mercati F."/>
            <person name="Riccardi P."/>
            <person name="McKain M.R."/>
            <person name="Kakrana A."/>
            <person name="Tang H."/>
            <person name="Ray J."/>
            <person name="Groenendijk J."/>
            <person name="Arikit S."/>
            <person name="Mathioni S.M."/>
            <person name="Nakano M."/>
            <person name="Shan H."/>
            <person name="Telgmann-Rauber A."/>
            <person name="Kanno A."/>
            <person name="Yue Z."/>
            <person name="Chen H."/>
            <person name="Li W."/>
            <person name="Chen Y."/>
            <person name="Xu X."/>
            <person name="Zhang Y."/>
            <person name="Luo S."/>
            <person name="Chen H."/>
            <person name="Gao J."/>
            <person name="Mao Z."/>
            <person name="Pires J.C."/>
            <person name="Luo M."/>
            <person name="Kudrna D."/>
            <person name="Wing R.A."/>
            <person name="Meyers B.C."/>
            <person name="Yi K."/>
            <person name="Kong H."/>
            <person name="Lavrijsen P."/>
            <person name="Sunseri F."/>
            <person name="Falavigna A."/>
            <person name="Ye Y."/>
            <person name="Leebens-Mack J.H."/>
            <person name="Chen G."/>
        </authorList>
    </citation>
    <scope>NUCLEOTIDE SEQUENCE [LARGE SCALE GENOMIC DNA]</scope>
    <source>
        <strain evidence="3">cv. DH0086</strain>
    </source>
</reference>
<gene>
    <name evidence="2" type="ORF">A4U43_C04F850</name>
</gene>
<evidence type="ECO:0000256" key="1">
    <source>
        <dbReference type="SAM" id="MobiDB-lite"/>
    </source>
</evidence>
<feature type="compositionally biased region" description="Low complexity" evidence="1">
    <location>
        <begin position="31"/>
        <end position="47"/>
    </location>
</feature>
<evidence type="ECO:0000313" key="2">
    <source>
        <dbReference type="EMBL" id="ONK70723.1"/>
    </source>
</evidence>
<accession>A0A5P1EZ33</accession>
<protein>
    <submittedName>
        <fullName evidence="2">Uncharacterized protein</fullName>
    </submittedName>
</protein>
<evidence type="ECO:0000313" key="3">
    <source>
        <dbReference type="Proteomes" id="UP000243459"/>
    </source>
</evidence>
<name>A0A5P1EZ33_ASPOF</name>
<dbReference type="AlphaFoldDB" id="A0A5P1EZ33"/>
<dbReference type="Gramene" id="ONK70723">
    <property type="protein sequence ID" value="ONK70723"/>
    <property type="gene ID" value="A4U43_C04F850"/>
</dbReference>
<dbReference type="EMBL" id="CM007384">
    <property type="protein sequence ID" value="ONK70723.1"/>
    <property type="molecule type" value="Genomic_DNA"/>
</dbReference>
<feature type="compositionally biased region" description="Polar residues" evidence="1">
    <location>
        <begin position="8"/>
        <end position="20"/>
    </location>
</feature>
<organism evidence="2 3">
    <name type="scientific">Asparagus officinalis</name>
    <name type="common">Garden asparagus</name>
    <dbReference type="NCBI Taxonomy" id="4686"/>
    <lineage>
        <taxon>Eukaryota</taxon>
        <taxon>Viridiplantae</taxon>
        <taxon>Streptophyta</taxon>
        <taxon>Embryophyta</taxon>
        <taxon>Tracheophyta</taxon>
        <taxon>Spermatophyta</taxon>
        <taxon>Magnoliopsida</taxon>
        <taxon>Liliopsida</taxon>
        <taxon>Asparagales</taxon>
        <taxon>Asparagaceae</taxon>
        <taxon>Asparagoideae</taxon>
        <taxon>Asparagus</taxon>
    </lineage>
</organism>
<keyword evidence="3" id="KW-1185">Reference proteome</keyword>
<feature type="region of interest" description="Disordered" evidence="1">
    <location>
        <begin position="1"/>
        <end position="67"/>
    </location>
</feature>
<dbReference type="Proteomes" id="UP000243459">
    <property type="component" value="Chromosome 4"/>
</dbReference>
<sequence>MISENRLRFQSVSDSANAIQTDPKGKWPMSGVGAVVVEGKGEQGVVGEDSDVDAEEGVGGREAAAGE</sequence>
<proteinExistence type="predicted"/>